<accession>A0A974P7R2</accession>
<evidence type="ECO:0000313" key="1">
    <source>
        <dbReference type="EMBL" id="QQZ58982.1"/>
    </source>
</evidence>
<evidence type="ECO:0000313" key="2">
    <source>
        <dbReference type="Proteomes" id="UP000595841"/>
    </source>
</evidence>
<protein>
    <submittedName>
        <fullName evidence="1">Uncharacterized protein</fullName>
    </submittedName>
</protein>
<dbReference type="KEGG" id="pson:JI735_19855"/>
<dbReference type="RefSeq" id="WP_157771284.1">
    <property type="nucleotide sequence ID" value="NZ_CP068595.1"/>
</dbReference>
<dbReference type="EMBL" id="CP068595">
    <property type="protein sequence ID" value="QQZ58982.1"/>
    <property type="molecule type" value="Genomic_DNA"/>
</dbReference>
<dbReference type="Proteomes" id="UP000595841">
    <property type="component" value="Chromosome"/>
</dbReference>
<organism evidence="1 2">
    <name type="scientific">Paenibacillus sonchi</name>
    <dbReference type="NCBI Taxonomy" id="373687"/>
    <lineage>
        <taxon>Bacteria</taxon>
        <taxon>Bacillati</taxon>
        <taxon>Bacillota</taxon>
        <taxon>Bacilli</taxon>
        <taxon>Bacillales</taxon>
        <taxon>Paenibacillaceae</taxon>
        <taxon>Paenibacillus</taxon>
        <taxon>Paenibacillus sonchi group</taxon>
    </lineage>
</organism>
<name>A0A974P7R2_9BACL</name>
<gene>
    <name evidence="1" type="ORF">JI735_19855</name>
</gene>
<keyword evidence="2" id="KW-1185">Reference proteome</keyword>
<dbReference type="AlphaFoldDB" id="A0A974P7R2"/>
<reference evidence="1 2" key="1">
    <citation type="submission" date="2021-01" db="EMBL/GenBank/DDBJ databases">
        <title>Whole genome sequence of Paenibacillus sonchi LMG 24727 for comparative genomics.</title>
        <authorList>
            <person name="Lee G."/>
            <person name="Kim M.-J."/>
            <person name="Lim K."/>
            <person name="Shin J.-H."/>
        </authorList>
    </citation>
    <scope>NUCLEOTIDE SEQUENCE [LARGE SCALE GENOMIC DNA]</scope>
    <source>
        <strain evidence="1 2">LMG 24727</strain>
    </source>
</reference>
<proteinExistence type="predicted"/>
<sequence length="73" mass="8167">MQTLSDILVPGSVPNVIVNDKKGAAFVVFAVHHQGEAIVIGPVDGREKRNWLDSCWLINKNELLENYYLPYNG</sequence>